<dbReference type="InterPro" id="IPR033985">
    <property type="entry name" value="SusD-like_N"/>
</dbReference>
<accession>A0A2T5C5E2</accession>
<proteinExistence type="inferred from homology"/>
<dbReference type="InterPro" id="IPR012944">
    <property type="entry name" value="SusD_RagB_dom"/>
</dbReference>
<evidence type="ECO:0000259" key="7">
    <source>
        <dbReference type="Pfam" id="PF14322"/>
    </source>
</evidence>
<protein>
    <submittedName>
        <fullName evidence="8">Putative outer membrane starch-binding protein</fullName>
    </submittedName>
</protein>
<gene>
    <name evidence="8" type="ORF">C8N47_102109</name>
</gene>
<name>A0A2T5C5E2_9BACT</name>
<evidence type="ECO:0000256" key="2">
    <source>
        <dbReference type="ARBA" id="ARBA00006275"/>
    </source>
</evidence>
<organism evidence="8 9">
    <name type="scientific">Mangrovibacterium marinum</name>
    <dbReference type="NCBI Taxonomy" id="1639118"/>
    <lineage>
        <taxon>Bacteria</taxon>
        <taxon>Pseudomonadati</taxon>
        <taxon>Bacteroidota</taxon>
        <taxon>Bacteroidia</taxon>
        <taxon>Marinilabiliales</taxon>
        <taxon>Prolixibacteraceae</taxon>
        <taxon>Mangrovibacterium</taxon>
    </lineage>
</organism>
<keyword evidence="3" id="KW-0732">Signal</keyword>
<dbReference type="Proteomes" id="UP000243525">
    <property type="component" value="Unassembled WGS sequence"/>
</dbReference>
<dbReference type="Pfam" id="PF14322">
    <property type="entry name" value="SusD-like_3"/>
    <property type="match status" value="1"/>
</dbReference>
<feature type="domain" description="SusD-like N-terminal" evidence="7">
    <location>
        <begin position="92"/>
        <end position="213"/>
    </location>
</feature>
<dbReference type="GO" id="GO:0009279">
    <property type="term" value="C:cell outer membrane"/>
    <property type="evidence" value="ECO:0007669"/>
    <property type="project" value="UniProtKB-SubCell"/>
</dbReference>
<keyword evidence="9" id="KW-1185">Reference proteome</keyword>
<dbReference type="EMBL" id="QAAD01000002">
    <property type="protein sequence ID" value="PTN10124.1"/>
    <property type="molecule type" value="Genomic_DNA"/>
</dbReference>
<sequence length="594" mass="66671">MKKIQLFILSSIMLFTACEDRFIDLEPLDAITEAAYYKSPEHFKAATNYFYDRLLGWKPQDIGINADMMDVGTDLTALARDYGRGTVTPSATDDYWTKTYKALRAVNMVLEKADEYAGDDSEIAQYVAVAKFFRAYHHFFLLQRYGGVPIVAKVLDLDSPELQGKRNSRYEVFAQIIKDLEEAIPDLPLEQNIPASDKGKISKWAAEALKAKALLYEATWEMNVGETTDGDGVIEGAGSAKPSEYPSATEMLTEAKDLAKDIMDNGGYELWNHNDQLSNLSNLYLFDLEDEGSNPAGLDKSTNKEYILYSKFDFALRQGNTNISHTVAFYFAPSRKFMDMFLCSDGLPVDKSPLFQGYTNVSDEYKNRDYRVTSYFADVATWDTPADGSVKLTGPGGQSGAGYSCRKFRSYEYGTYRAANQESFDYPIIRLPEIYLIYAEALYELNGSITDEQLNESINKIKIRAGLPPLTNAFASANGLDVYEEILRERAVELFGENSRFNDLKRWGIAEQVLNQDVCGNVIQGTNFEGNAALYTPSAYPYGETVKTTGVGDRSVLLLDPASNRNFQRTDYLYPLPLEEINLNSNLLQNPGYN</sequence>
<dbReference type="Pfam" id="PF07980">
    <property type="entry name" value="SusD_RagB"/>
    <property type="match status" value="1"/>
</dbReference>
<dbReference type="RefSeq" id="WP_107820909.1">
    <property type="nucleotide sequence ID" value="NZ_OY782574.1"/>
</dbReference>
<dbReference type="SUPFAM" id="SSF48452">
    <property type="entry name" value="TPR-like"/>
    <property type="match status" value="1"/>
</dbReference>
<evidence type="ECO:0000256" key="1">
    <source>
        <dbReference type="ARBA" id="ARBA00004442"/>
    </source>
</evidence>
<keyword evidence="4" id="KW-0472">Membrane</keyword>
<evidence type="ECO:0000313" key="8">
    <source>
        <dbReference type="EMBL" id="PTN10124.1"/>
    </source>
</evidence>
<evidence type="ECO:0000256" key="3">
    <source>
        <dbReference type="ARBA" id="ARBA00022729"/>
    </source>
</evidence>
<dbReference type="OrthoDB" id="1031584at2"/>
<dbReference type="AlphaFoldDB" id="A0A2T5C5E2"/>
<comment type="caution">
    <text evidence="8">The sequence shown here is derived from an EMBL/GenBank/DDBJ whole genome shotgun (WGS) entry which is preliminary data.</text>
</comment>
<evidence type="ECO:0000256" key="4">
    <source>
        <dbReference type="ARBA" id="ARBA00023136"/>
    </source>
</evidence>
<evidence type="ECO:0000259" key="6">
    <source>
        <dbReference type="Pfam" id="PF07980"/>
    </source>
</evidence>
<dbReference type="InterPro" id="IPR011990">
    <property type="entry name" value="TPR-like_helical_dom_sf"/>
</dbReference>
<dbReference type="PROSITE" id="PS51257">
    <property type="entry name" value="PROKAR_LIPOPROTEIN"/>
    <property type="match status" value="1"/>
</dbReference>
<comment type="subcellular location">
    <subcellularLocation>
        <location evidence="1">Cell outer membrane</location>
    </subcellularLocation>
</comment>
<evidence type="ECO:0000256" key="5">
    <source>
        <dbReference type="ARBA" id="ARBA00023237"/>
    </source>
</evidence>
<comment type="similarity">
    <text evidence="2">Belongs to the SusD family.</text>
</comment>
<feature type="domain" description="RagB/SusD" evidence="6">
    <location>
        <begin position="321"/>
        <end position="593"/>
    </location>
</feature>
<reference evidence="8 9" key="1">
    <citation type="submission" date="2018-04" db="EMBL/GenBank/DDBJ databases">
        <title>Genomic Encyclopedia of Archaeal and Bacterial Type Strains, Phase II (KMG-II): from individual species to whole genera.</title>
        <authorList>
            <person name="Goeker M."/>
        </authorList>
    </citation>
    <scope>NUCLEOTIDE SEQUENCE [LARGE SCALE GENOMIC DNA]</scope>
    <source>
        <strain evidence="8 9">DSM 28823</strain>
    </source>
</reference>
<evidence type="ECO:0000313" key="9">
    <source>
        <dbReference type="Proteomes" id="UP000243525"/>
    </source>
</evidence>
<dbReference type="Gene3D" id="1.25.40.390">
    <property type="match status" value="1"/>
</dbReference>
<keyword evidence="5" id="KW-0998">Cell outer membrane</keyword>